<reference evidence="2 3" key="1">
    <citation type="journal article" date="2023" name="Int. J. Mol. Sci.">
        <title>De Novo Assembly and Annotation of 11 Diverse Shrub Willow (Salix) Genomes Reveals Novel Gene Organization in Sex-Linked Regions.</title>
        <authorList>
            <person name="Hyden B."/>
            <person name="Feng K."/>
            <person name="Yates T.B."/>
            <person name="Jawdy S."/>
            <person name="Cereghino C."/>
            <person name="Smart L.B."/>
            <person name="Muchero W."/>
        </authorList>
    </citation>
    <scope>NUCLEOTIDE SEQUENCE [LARGE SCALE GENOMIC DNA]</scope>
    <source>
        <tissue evidence="2">Shoot tip</tissue>
    </source>
</reference>
<evidence type="ECO:0000313" key="3">
    <source>
        <dbReference type="Proteomes" id="UP001162972"/>
    </source>
</evidence>
<gene>
    <name evidence="2" type="ORF">OIU84_013169</name>
</gene>
<evidence type="ECO:0000256" key="1">
    <source>
        <dbReference type="SAM" id="MobiDB-lite"/>
    </source>
</evidence>
<feature type="compositionally biased region" description="Pro residues" evidence="1">
    <location>
        <begin position="35"/>
        <end position="49"/>
    </location>
</feature>
<accession>A0AAD6JHP0</accession>
<proteinExistence type="predicted"/>
<dbReference type="AlphaFoldDB" id="A0AAD6JHP0"/>
<keyword evidence="3" id="KW-1185">Reference proteome</keyword>
<dbReference type="EMBL" id="JAPFFJ010000017">
    <property type="protein sequence ID" value="KAJ6405140.1"/>
    <property type="molecule type" value="Genomic_DNA"/>
</dbReference>
<sequence length="172" mass="18822">MRDSLHLHPYTHPNLKALAYNVFVLRHLAHVSNRPPPLLNNTMPPPQQPPLATVPNPNPSASATNSFIQRSTAPLSPLPPFPAVHAAAESPVSAYMRCLQNTISAVDSNKQFSGFSPLAPLVSPSMEQSNGSTTAICCATPATRNEHPRSQQEWPRHSRSFNCQRHLCHLDA</sequence>
<comment type="caution">
    <text evidence="2">The sequence shown here is derived from an EMBL/GenBank/DDBJ whole genome shotgun (WGS) entry which is preliminary data.</text>
</comment>
<dbReference type="PANTHER" id="PTHR33783:SF4">
    <property type="entry name" value="VQ MOTIF-CONTAINING PROTEIN 9"/>
    <property type="match status" value="1"/>
</dbReference>
<dbReference type="PANTHER" id="PTHR33783">
    <property type="entry name" value="PROTEIN HAIKU1"/>
    <property type="match status" value="1"/>
</dbReference>
<dbReference type="Proteomes" id="UP001162972">
    <property type="component" value="Chromosome 2"/>
</dbReference>
<feature type="region of interest" description="Disordered" evidence="1">
    <location>
        <begin position="35"/>
        <end position="60"/>
    </location>
</feature>
<evidence type="ECO:0000313" key="2">
    <source>
        <dbReference type="EMBL" id="KAJ6405140.1"/>
    </source>
</evidence>
<name>A0AAD6JHP0_9ROSI</name>
<organism evidence="2 3">
    <name type="scientific">Salix udensis</name>
    <dbReference type="NCBI Taxonomy" id="889485"/>
    <lineage>
        <taxon>Eukaryota</taxon>
        <taxon>Viridiplantae</taxon>
        <taxon>Streptophyta</taxon>
        <taxon>Embryophyta</taxon>
        <taxon>Tracheophyta</taxon>
        <taxon>Spermatophyta</taxon>
        <taxon>Magnoliopsida</taxon>
        <taxon>eudicotyledons</taxon>
        <taxon>Gunneridae</taxon>
        <taxon>Pentapetalae</taxon>
        <taxon>rosids</taxon>
        <taxon>fabids</taxon>
        <taxon>Malpighiales</taxon>
        <taxon>Salicaceae</taxon>
        <taxon>Saliceae</taxon>
        <taxon>Salix</taxon>
    </lineage>
</organism>
<dbReference type="InterPro" id="IPR039612">
    <property type="entry name" value="VQ_5/9/14"/>
</dbReference>
<protein>
    <submittedName>
        <fullName evidence="2">Uncharacterized protein</fullName>
    </submittedName>
</protein>